<dbReference type="Proteomes" id="UP000028700">
    <property type="component" value="Unassembled WGS sequence"/>
</dbReference>
<name>A0A081BIS2_9LACO</name>
<evidence type="ECO:0000256" key="1">
    <source>
        <dbReference type="SAM" id="Phobius"/>
    </source>
</evidence>
<dbReference type="EMBL" id="BBJM01000015">
    <property type="protein sequence ID" value="GAK47940.1"/>
    <property type="molecule type" value="Genomic_DNA"/>
</dbReference>
<keyword evidence="1" id="KW-0812">Transmembrane</keyword>
<evidence type="ECO:0000313" key="2">
    <source>
        <dbReference type="EMBL" id="GAK47940.1"/>
    </source>
</evidence>
<comment type="caution">
    <text evidence="2">The sequence shown here is derived from an EMBL/GenBank/DDBJ whole genome shotgun (WGS) entry which is preliminary data.</text>
</comment>
<feature type="transmembrane region" description="Helical" evidence="1">
    <location>
        <begin position="160"/>
        <end position="182"/>
    </location>
</feature>
<dbReference type="STRING" id="1291743.LOSG293_150310"/>
<reference evidence="2" key="1">
    <citation type="journal article" date="2014" name="Genome Announc.">
        <title>Draft Genome Sequence of Lactobacillus oryzae Strain SG293T.</title>
        <authorList>
            <person name="Tanizawa Y."/>
            <person name="Fujisawa T."/>
            <person name="Mochizuki T."/>
            <person name="Kaminuma E."/>
            <person name="Nakamura Y."/>
            <person name="Tohno M."/>
        </authorList>
    </citation>
    <scope>NUCLEOTIDE SEQUENCE [LARGE SCALE GENOMIC DNA]</scope>
    <source>
        <strain evidence="2">SG293</strain>
    </source>
</reference>
<feature type="transmembrane region" description="Helical" evidence="1">
    <location>
        <begin position="20"/>
        <end position="42"/>
    </location>
</feature>
<keyword evidence="1" id="KW-1133">Transmembrane helix</keyword>
<feature type="transmembrane region" description="Helical" evidence="1">
    <location>
        <begin position="246"/>
        <end position="266"/>
    </location>
</feature>
<protein>
    <submittedName>
        <fullName evidence="2">ABC transporter permease</fullName>
    </submittedName>
</protein>
<sequence length="275" mass="30198">MNMSFKPTFAYLFRKSLKTFGLALLWVIFVLIGLPALIALISGTLGSFSLEDELSAQFISVPLGCILFIYFAMNQESFNFLIQNGVGRRTYWLAKSAVAGIMVILSEVISFVYLYGVYMPLKVHQQFFNGVRVDVNGNDVASSLLAMLYGKFTGNAVLDLILTSLVVIVGFAMLTALGMMIGSIMSLFSKRNQWLILAAIGIIAIFLIIMLGSGNLPAMHLAGFMKFVEFALGGAGVKSMYHFNPFIAMLSGIIFTAVLLYISKFFTLKLTAKAY</sequence>
<gene>
    <name evidence="2" type="ORF">LOSG293_150310</name>
</gene>
<keyword evidence="1" id="KW-0472">Membrane</keyword>
<keyword evidence="3" id="KW-1185">Reference proteome</keyword>
<feature type="transmembrane region" description="Helical" evidence="1">
    <location>
        <begin position="92"/>
        <end position="115"/>
    </location>
</feature>
<evidence type="ECO:0000313" key="3">
    <source>
        <dbReference type="Proteomes" id="UP000028700"/>
    </source>
</evidence>
<feature type="transmembrane region" description="Helical" evidence="1">
    <location>
        <begin position="54"/>
        <end position="72"/>
    </location>
</feature>
<accession>A0A081BIS2</accession>
<dbReference type="AlphaFoldDB" id="A0A081BIS2"/>
<organism evidence="2 3">
    <name type="scientific">Secundilactobacillus oryzae JCM 18671</name>
    <dbReference type="NCBI Taxonomy" id="1291743"/>
    <lineage>
        <taxon>Bacteria</taxon>
        <taxon>Bacillati</taxon>
        <taxon>Bacillota</taxon>
        <taxon>Bacilli</taxon>
        <taxon>Lactobacillales</taxon>
        <taxon>Lactobacillaceae</taxon>
        <taxon>Secundilactobacillus</taxon>
    </lineage>
</organism>
<feature type="transmembrane region" description="Helical" evidence="1">
    <location>
        <begin position="194"/>
        <end position="216"/>
    </location>
</feature>
<dbReference type="eggNOG" id="ENOG502ZHCF">
    <property type="taxonomic scope" value="Bacteria"/>
</dbReference>
<proteinExistence type="predicted"/>